<dbReference type="CDD" id="cd04488">
    <property type="entry name" value="RecG_wedge_OBF"/>
    <property type="match status" value="1"/>
</dbReference>
<name>A0A133XSJ6_9ACTN</name>
<keyword evidence="13" id="KW-1185">Reference proteome</keyword>
<evidence type="ECO:0000256" key="7">
    <source>
        <dbReference type="ARBA" id="ARBA00023204"/>
    </source>
</evidence>
<evidence type="ECO:0000256" key="3">
    <source>
        <dbReference type="ARBA" id="ARBA00022801"/>
    </source>
</evidence>
<protein>
    <recommendedName>
        <fullName evidence="8">Probable DNA 3'-5' helicase RecG</fullName>
    </recommendedName>
</protein>
<keyword evidence="5" id="KW-0067">ATP-binding</keyword>
<evidence type="ECO:0000259" key="11">
    <source>
        <dbReference type="PROSITE" id="PS51194"/>
    </source>
</evidence>
<gene>
    <name evidence="12" type="ORF">HMPREF3192_01120</name>
</gene>
<dbReference type="InterPro" id="IPR011545">
    <property type="entry name" value="DEAD/DEAH_box_helicase_dom"/>
</dbReference>
<evidence type="ECO:0000313" key="13">
    <source>
        <dbReference type="Proteomes" id="UP000070675"/>
    </source>
</evidence>
<dbReference type="InterPro" id="IPR047112">
    <property type="entry name" value="RecG/Mfd"/>
</dbReference>
<keyword evidence="7" id="KW-0234">DNA repair</keyword>
<evidence type="ECO:0000256" key="9">
    <source>
        <dbReference type="SAM" id="MobiDB-lite"/>
    </source>
</evidence>
<dbReference type="PATRIC" id="fig|1393034.3.peg.1089"/>
<organism evidence="12 13">
    <name type="scientific">Atopobium deltae</name>
    <dbReference type="NCBI Taxonomy" id="1393034"/>
    <lineage>
        <taxon>Bacteria</taxon>
        <taxon>Bacillati</taxon>
        <taxon>Actinomycetota</taxon>
        <taxon>Coriobacteriia</taxon>
        <taxon>Coriobacteriales</taxon>
        <taxon>Atopobiaceae</taxon>
        <taxon>Atopobium</taxon>
    </lineage>
</organism>
<dbReference type="Pfam" id="PF00271">
    <property type="entry name" value="Helicase_C"/>
    <property type="match status" value="1"/>
</dbReference>
<keyword evidence="2" id="KW-0227">DNA damage</keyword>
<evidence type="ECO:0000259" key="10">
    <source>
        <dbReference type="PROSITE" id="PS51192"/>
    </source>
</evidence>
<dbReference type="Pfam" id="PF00270">
    <property type="entry name" value="DEAD"/>
    <property type="match status" value="1"/>
</dbReference>
<dbReference type="EMBL" id="LSCR01000029">
    <property type="protein sequence ID" value="KXB33890.1"/>
    <property type="molecule type" value="Genomic_DNA"/>
</dbReference>
<comment type="caution">
    <text evidence="12">The sequence shown here is derived from an EMBL/GenBank/DDBJ whole genome shotgun (WGS) entry which is preliminary data.</text>
</comment>
<dbReference type="InterPro" id="IPR012340">
    <property type="entry name" value="NA-bd_OB-fold"/>
</dbReference>
<dbReference type="GO" id="GO:0005524">
    <property type="term" value="F:ATP binding"/>
    <property type="evidence" value="ECO:0007669"/>
    <property type="project" value="UniProtKB-KW"/>
</dbReference>
<dbReference type="PANTHER" id="PTHR47964">
    <property type="entry name" value="ATP-DEPENDENT DNA HELICASE HOMOLOG RECG, CHLOROPLASTIC"/>
    <property type="match status" value="1"/>
</dbReference>
<dbReference type="SUPFAM" id="SSF52540">
    <property type="entry name" value="P-loop containing nucleoside triphosphate hydrolases"/>
    <property type="match status" value="2"/>
</dbReference>
<dbReference type="Pfam" id="PF17191">
    <property type="entry name" value="RecG_wedge"/>
    <property type="match status" value="1"/>
</dbReference>
<dbReference type="AlphaFoldDB" id="A0A133XSJ6"/>
<dbReference type="InterPro" id="IPR045562">
    <property type="entry name" value="RecG_dom3_C"/>
</dbReference>
<dbReference type="Pfam" id="PF19833">
    <property type="entry name" value="RecG_dom3_C"/>
    <property type="match status" value="1"/>
</dbReference>
<keyword evidence="6" id="KW-0238">DNA-binding</keyword>
<feature type="domain" description="Helicase C-terminal" evidence="11">
    <location>
        <begin position="530"/>
        <end position="705"/>
    </location>
</feature>
<evidence type="ECO:0000256" key="1">
    <source>
        <dbReference type="ARBA" id="ARBA00022741"/>
    </source>
</evidence>
<feature type="domain" description="Helicase ATP-binding" evidence="10">
    <location>
        <begin position="339"/>
        <end position="504"/>
    </location>
</feature>
<keyword evidence="3" id="KW-0378">Hydrolase</keyword>
<dbReference type="Gene3D" id="3.40.50.300">
    <property type="entry name" value="P-loop containing nucleotide triphosphate hydrolases"/>
    <property type="match status" value="2"/>
</dbReference>
<keyword evidence="1" id="KW-0547">Nucleotide-binding</keyword>
<keyword evidence="4 12" id="KW-0347">Helicase</keyword>
<dbReference type="InterPro" id="IPR033454">
    <property type="entry name" value="RecG_wedge"/>
</dbReference>
<evidence type="ECO:0000256" key="6">
    <source>
        <dbReference type="ARBA" id="ARBA00023125"/>
    </source>
</evidence>
<dbReference type="SMART" id="SM00487">
    <property type="entry name" value="DEXDc"/>
    <property type="match status" value="1"/>
</dbReference>
<dbReference type="GO" id="GO:0016787">
    <property type="term" value="F:hydrolase activity"/>
    <property type="evidence" value="ECO:0007669"/>
    <property type="project" value="UniProtKB-KW"/>
</dbReference>
<dbReference type="GO" id="GO:0006281">
    <property type="term" value="P:DNA repair"/>
    <property type="evidence" value="ECO:0007669"/>
    <property type="project" value="UniProtKB-KW"/>
</dbReference>
<dbReference type="PANTHER" id="PTHR47964:SF1">
    <property type="entry name" value="ATP-DEPENDENT DNA HELICASE HOMOLOG RECG, CHLOROPLASTIC"/>
    <property type="match status" value="1"/>
</dbReference>
<dbReference type="SUPFAM" id="SSF50249">
    <property type="entry name" value="Nucleic acid-binding proteins"/>
    <property type="match status" value="1"/>
</dbReference>
<feature type="region of interest" description="Disordered" evidence="9">
    <location>
        <begin position="1"/>
        <end position="42"/>
    </location>
</feature>
<evidence type="ECO:0000256" key="2">
    <source>
        <dbReference type="ARBA" id="ARBA00022763"/>
    </source>
</evidence>
<dbReference type="GO" id="GO:0003677">
    <property type="term" value="F:DNA binding"/>
    <property type="evidence" value="ECO:0007669"/>
    <property type="project" value="UniProtKB-KW"/>
</dbReference>
<dbReference type="GO" id="GO:0003678">
    <property type="term" value="F:DNA helicase activity"/>
    <property type="evidence" value="ECO:0007669"/>
    <property type="project" value="TreeGrafter"/>
</dbReference>
<sequence>MSAQHSPHSTDPLSTKAAEKPASPPNQLPAESQSEDGLPATDGVSVDLPAISDVSDRMASTLALDEALSRLRYVSGARQAALEHLGLHTIRDVLCAIPYRYLDFSHTVPIAYADLGMTVTIVGTVDKVTAKRIRRARSSFLSIVEVSVLDETGIVMAVFFKQPWVAEQIKKGDRIALSGTVSFAYGFKQIKSPFYEVLSSDESAANYSRILPVHHVSEGISVAWMRRIVSAALADYGDVFDYLPAHLRVEHSLMSLARAFREIHFPQYMATAPSARRRFAYDELLCLQITLAARQALSTSVGTVCTHTINGAYQQATLAVLPFALSDGQQQAVHDILADMASSRPMNRLLLGDVGTGKTAVATVAVSCVADTHTQAAIMAPTAVLAQQYATKIGPLLTKAHISWACLVSTTVPEERYRILEGLASGAISVVFGTTALLSDDVVFKTLSLVIIDEQHRFGVDQRSALRAKSAMAGLTADCLCMTATPIPRTLALSLYGDMDVSRIKKRPVAGAGVTTTVLAQENFDLALDAIRQAIDASRQAYVVCPRIDESDDEGLDMADDTPATDKPMNYLHAATSIYAKFSETLFATKRVGLLTGRMSAAEKDQVMEAFRAGELDILVSTTVIEVGVDVPNATVLLVYDADRFGLATLHQLRGRVGRGSVSGQVYFVTTSKKGTPARKRLTALEATSDGFELSEMDLRMRHEGEILGFKQSGGVTLRYVDLAQDEDLAFAARLDARDLLASDPTLEAHEALALEARRRFGAYFEERGEVCQ</sequence>
<evidence type="ECO:0000256" key="4">
    <source>
        <dbReference type="ARBA" id="ARBA00022806"/>
    </source>
</evidence>
<dbReference type="Proteomes" id="UP000070675">
    <property type="component" value="Unassembled WGS sequence"/>
</dbReference>
<dbReference type="STRING" id="1393034.HMPREF3192_01120"/>
<proteinExistence type="predicted"/>
<evidence type="ECO:0000256" key="5">
    <source>
        <dbReference type="ARBA" id="ARBA00022840"/>
    </source>
</evidence>
<reference evidence="13" key="1">
    <citation type="submission" date="2016-01" db="EMBL/GenBank/DDBJ databases">
        <authorList>
            <person name="Mitreva M."/>
            <person name="Pepin K.H."/>
            <person name="Mihindukulasuriya K.A."/>
            <person name="Fulton R."/>
            <person name="Fronick C."/>
            <person name="O'Laughlin M."/>
            <person name="Miner T."/>
            <person name="Herter B."/>
            <person name="Rosa B.A."/>
            <person name="Cordes M."/>
            <person name="Tomlinson C."/>
            <person name="Wollam A."/>
            <person name="Palsikar V.B."/>
            <person name="Mardis E.R."/>
            <person name="Wilson R.K."/>
        </authorList>
    </citation>
    <scope>NUCLEOTIDE SEQUENCE [LARGE SCALE GENOMIC DNA]</scope>
    <source>
        <strain evidence="13">DNF00019</strain>
    </source>
</reference>
<evidence type="ECO:0000313" key="12">
    <source>
        <dbReference type="EMBL" id="KXB33890.1"/>
    </source>
</evidence>
<dbReference type="PROSITE" id="PS51192">
    <property type="entry name" value="HELICASE_ATP_BIND_1"/>
    <property type="match status" value="1"/>
</dbReference>
<evidence type="ECO:0000256" key="8">
    <source>
        <dbReference type="ARBA" id="ARBA00049819"/>
    </source>
</evidence>
<dbReference type="PROSITE" id="PS51194">
    <property type="entry name" value="HELICASE_CTER"/>
    <property type="match status" value="1"/>
</dbReference>
<dbReference type="Gene3D" id="2.40.50.140">
    <property type="entry name" value="Nucleic acid-binding proteins"/>
    <property type="match status" value="1"/>
</dbReference>
<dbReference type="SMART" id="SM00490">
    <property type="entry name" value="HELICc"/>
    <property type="match status" value="1"/>
</dbReference>
<dbReference type="RefSeq" id="WP_331696506.1">
    <property type="nucleotide sequence ID" value="NZ_KQ959507.1"/>
</dbReference>
<dbReference type="InterPro" id="IPR014001">
    <property type="entry name" value="Helicase_ATP-bd"/>
</dbReference>
<feature type="compositionally biased region" description="Polar residues" evidence="9">
    <location>
        <begin position="1"/>
        <end position="13"/>
    </location>
</feature>
<dbReference type="InterPro" id="IPR027417">
    <property type="entry name" value="P-loop_NTPase"/>
</dbReference>
<dbReference type="InterPro" id="IPR001650">
    <property type="entry name" value="Helicase_C-like"/>
</dbReference>
<accession>A0A133XSJ6</accession>